<dbReference type="Pfam" id="PF00400">
    <property type="entry name" value="WD40"/>
    <property type="match status" value="1"/>
</dbReference>
<feature type="signal peptide" evidence="3">
    <location>
        <begin position="1"/>
        <end position="26"/>
    </location>
</feature>
<dbReference type="InterPro" id="IPR036322">
    <property type="entry name" value="WD40_repeat_dom_sf"/>
</dbReference>
<keyword evidence="5" id="KW-1185">Reference proteome</keyword>
<evidence type="ECO:0000313" key="5">
    <source>
        <dbReference type="Proteomes" id="UP000030764"/>
    </source>
</evidence>
<reference evidence="4 5" key="1">
    <citation type="journal article" date="2014" name="Nat. Genet.">
        <title>Genome and transcriptome of the porcine whipworm Trichuris suis.</title>
        <authorList>
            <person name="Jex A.R."/>
            <person name="Nejsum P."/>
            <person name="Schwarz E.M."/>
            <person name="Hu L."/>
            <person name="Young N.D."/>
            <person name="Hall R.S."/>
            <person name="Korhonen P.K."/>
            <person name="Liao S."/>
            <person name="Thamsborg S."/>
            <person name="Xia J."/>
            <person name="Xu P."/>
            <person name="Wang S."/>
            <person name="Scheerlinck J.P."/>
            <person name="Hofmann A."/>
            <person name="Sternberg P.W."/>
            <person name="Wang J."/>
            <person name="Gasser R.B."/>
        </authorList>
    </citation>
    <scope>NUCLEOTIDE SEQUENCE [LARGE SCALE GENOMIC DNA]</scope>
    <source>
        <strain evidence="4">DCEP-RM93M</strain>
    </source>
</reference>
<organism evidence="4 5">
    <name type="scientific">Trichuris suis</name>
    <name type="common">pig whipworm</name>
    <dbReference type="NCBI Taxonomy" id="68888"/>
    <lineage>
        <taxon>Eukaryota</taxon>
        <taxon>Metazoa</taxon>
        <taxon>Ecdysozoa</taxon>
        <taxon>Nematoda</taxon>
        <taxon>Enoplea</taxon>
        <taxon>Dorylaimia</taxon>
        <taxon>Trichinellida</taxon>
        <taxon>Trichuridae</taxon>
        <taxon>Trichuris</taxon>
    </lineage>
</organism>
<dbReference type="EMBL" id="KL363197">
    <property type="protein sequence ID" value="KFD55847.1"/>
    <property type="molecule type" value="Genomic_DNA"/>
</dbReference>
<dbReference type="AlphaFoldDB" id="A0A085MF51"/>
<dbReference type="PANTHER" id="PTHR13211">
    <property type="entry name" value="TELOMERASE CAJAL BODY PROTEIN 1"/>
    <property type="match status" value="1"/>
</dbReference>
<gene>
    <name evidence="4" type="ORF">M513_03286</name>
</gene>
<evidence type="ECO:0000313" key="4">
    <source>
        <dbReference type="EMBL" id="KFD55847.1"/>
    </source>
</evidence>
<dbReference type="PANTHER" id="PTHR13211:SF0">
    <property type="entry name" value="TELOMERASE CAJAL BODY PROTEIN 1"/>
    <property type="match status" value="1"/>
</dbReference>
<dbReference type="Proteomes" id="UP000030764">
    <property type="component" value="Unassembled WGS sequence"/>
</dbReference>
<dbReference type="SMART" id="SM00320">
    <property type="entry name" value="WD40"/>
    <property type="match status" value="6"/>
</dbReference>
<comment type="similarity">
    <text evidence="1">Belongs to the TCAB1 family.</text>
</comment>
<evidence type="ECO:0000256" key="3">
    <source>
        <dbReference type="SAM" id="SignalP"/>
    </source>
</evidence>
<dbReference type="Gene3D" id="2.130.10.10">
    <property type="entry name" value="YVTN repeat-like/Quinoprotein amine dehydrogenase"/>
    <property type="match status" value="1"/>
</dbReference>
<protein>
    <recommendedName>
        <fullName evidence="2">WD repeat-containing protein 79</fullName>
    </recommendedName>
</protein>
<keyword evidence="3" id="KW-0732">Signal</keyword>
<sequence>GCFTNLLPICIIFLACFVLFEQLSSCLRFVESEITTSLGGMPHTRRKKARLLTPISCVLQDVLASSATVSSNTEAPVQQTELTTAPEASVASAWSVQDLAESDGTSSDVEDTEEEAATALAGGRSYVGSVSFILNQLKTECVKFEHGEIPISPVSNVAAMEDVSNPKQEAASSACVATMASSGVPANSISFLLTQLRVEKPGKSPLFEAQISGSASSTSREHPDSIAINEEQSVAVGNSSEAVRLAVVNWKFIGILQVPVLKKQDDELEEETLVKNYNWPPKLLQSIVAEFHPATPPFNNFLKMCKWSADGSNLITASEDCRVRLFRLVEKRKKSKYSLYLNCRLPISDCIYDFCWSPSASTFAVASRNCPVNTYDKNGEKIAHYTPINCKDEMSRAISVAIDSVGSRLYTGCNKFVYQFDICRPGRQTLIIPTWQKRTASQPGIISCFAFQKLSTSSFFAGSYSGWVALYDSRMVGSCMLFETNRNGVTQIATTGCARYLFTGGRMDDSILCWDVRVMPKLVCALRRPARTQQRISFEWSRGILASGTSDGCVYLWTEPYLHSGTLEPTSETCISKSAINGVSLNLHYSLLATSSGERVSSRLVDDMLEKEAMVILKHGESDNALKLWSV</sequence>
<evidence type="ECO:0000256" key="2">
    <source>
        <dbReference type="ARBA" id="ARBA00041558"/>
    </source>
</evidence>
<name>A0A085MF51_9BILA</name>
<feature type="non-terminal residue" evidence="4">
    <location>
        <position position="1"/>
    </location>
</feature>
<proteinExistence type="inferred from homology"/>
<dbReference type="InterPro" id="IPR001680">
    <property type="entry name" value="WD40_rpt"/>
</dbReference>
<dbReference type="InterPro" id="IPR051150">
    <property type="entry name" value="SWT21/TCAB1_mRNA_Telomere"/>
</dbReference>
<dbReference type="SUPFAM" id="SSF50978">
    <property type="entry name" value="WD40 repeat-like"/>
    <property type="match status" value="1"/>
</dbReference>
<accession>A0A085MF51</accession>
<evidence type="ECO:0000256" key="1">
    <source>
        <dbReference type="ARBA" id="ARBA00038279"/>
    </source>
</evidence>
<feature type="chain" id="PRO_5001795262" description="WD repeat-containing protein 79" evidence="3">
    <location>
        <begin position="27"/>
        <end position="631"/>
    </location>
</feature>
<dbReference type="InterPro" id="IPR015943">
    <property type="entry name" value="WD40/YVTN_repeat-like_dom_sf"/>
</dbReference>